<reference evidence="2" key="1">
    <citation type="journal article" date="2020" name="Nat. Commun.">
        <title>Genome assembly of wild tea tree DASZ reveals pedigree and selection history of tea varieties.</title>
        <authorList>
            <person name="Zhang W."/>
            <person name="Zhang Y."/>
            <person name="Qiu H."/>
            <person name="Guo Y."/>
            <person name="Wan H."/>
            <person name="Zhang X."/>
            <person name="Scossa F."/>
            <person name="Alseekh S."/>
            <person name="Zhang Q."/>
            <person name="Wang P."/>
            <person name="Xu L."/>
            <person name="Schmidt M.H."/>
            <person name="Jia X."/>
            <person name="Li D."/>
            <person name="Zhu A."/>
            <person name="Guo F."/>
            <person name="Chen W."/>
            <person name="Ni D."/>
            <person name="Usadel B."/>
            <person name="Fernie A.R."/>
            <person name="Wen W."/>
        </authorList>
    </citation>
    <scope>NUCLEOTIDE SEQUENCE [LARGE SCALE GENOMIC DNA]</scope>
    <source>
        <strain evidence="2">cv. G240</strain>
    </source>
</reference>
<organism evidence="1 2">
    <name type="scientific">Camellia sinensis</name>
    <name type="common">Tea plant</name>
    <name type="synonym">Thea sinensis</name>
    <dbReference type="NCBI Taxonomy" id="4442"/>
    <lineage>
        <taxon>Eukaryota</taxon>
        <taxon>Viridiplantae</taxon>
        <taxon>Streptophyta</taxon>
        <taxon>Embryophyta</taxon>
        <taxon>Tracheophyta</taxon>
        <taxon>Spermatophyta</taxon>
        <taxon>Magnoliopsida</taxon>
        <taxon>eudicotyledons</taxon>
        <taxon>Gunneridae</taxon>
        <taxon>Pentapetalae</taxon>
        <taxon>asterids</taxon>
        <taxon>Ericales</taxon>
        <taxon>Theaceae</taxon>
        <taxon>Camellia</taxon>
    </lineage>
</organism>
<dbReference type="EMBL" id="JACBKZ010000006">
    <property type="protein sequence ID" value="KAF5947271.1"/>
    <property type="molecule type" value="Genomic_DNA"/>
</dbReference>
<reference evidence="1 2" key="2">
    <citation type="submission" date="2020-07" db="EMBL/GenBank/DDBJ databases">
        <title>Genome assembly of wild tea tree DASZ reveals pedigree and selection history of tea varieties.</title>
        <authorList>
            <person name="Zhang W."/>
        </authorList>
    </citation>
    <scope>NUCLEOTIDE SEQUENCE [LARGE SCALE GENOMIC DNA]</scope>
    <source>
        <strain evidence="2">cv. G240</strain>
        <tissue evidence="1">Leaf</tissue>
    </source>
</reference>
<sequence length="164" mass="18830">MQLRGPLVGPDRWWYHTLLKGTIHDTLAIALASPYLAGAKATRTYCNARGPIYDVSVTDVRQVGHVDWPGSSSTNDTSILKPLEYPFDRRLYLYGEFAADRSHPVSPSFPATLLQLSQELYGSRPRRDFPNDRTEEFYQEEEEEKRTDGVANKEVLRKRHCWSN</sequence>
<evidence type="ECO:0000313" key="2">
    <source>
        <dbReference type="Proteomes" id="UP000593564"/>
    </source>
</evidence>
<proteinExistence type="predicted"/>
<dbReference type="Proteomes" id="UP000593564">
    <property type="component" value="Unassembled WGS sequence"/>
</dbReference>
<dbReference type="AlphaFoldDB" id="A0A7J7H4Y1"/>
<protein>
    <submittedName>
        <fullName evidence="1">Uncharacterized protein</fullName>
    </submittedName>
</protein>
<comment type="caution">
    <text evidence="1">The sequence shown here is derived from an EMBL/GenBank/DDBJ whole genome shotgun (WGS) entry which is preliminary data.</text>
</comment>
<keyword evidence="2" id="KW-1185">Reference proteome</keyword>
<name>A0A7J7H4Y1_CAMSI</name>
<evidence type="ECO:0000313" key="1">
    <source>
        <dbReference type="EMBL" id="KAF5947271.1"/>
    </source>
</evidence>
<accession>A0A7J7H4Y1</accession>
<gene>
    <name evidence="1" type="ORF">HYC85_013228</name>
</gene>